<name>A0A1H7TTZ8_AQUAM</name>
<accession>A0A1H7TTZ8</accession>
<gene>
    <name evidence="1" type="ORF">SAMN04487910_3563</name>
</gene>
<dbReference type="AlphaFoldDB" id="A0A1H7TTZ8"/>
<proteinExistence type="predicted"/>
<dbReference type="RefSeq" id="WP_027394054.1">
    <property type="nucleotide sequence ID" value="NZ_FOAB01000006.1"/>
</dbReference>
<protein>
    <submittedName>
        <fullName evidence="1">Uncharacterized protein</fullName>
    </submittedName>
</protein>
<evidence type="ECO:0000313" key="1">
    <source>
        <dbReference type="EMBL" id="SEL87387.1"/>
    </source>
</evidence>
<keyword evidence="2" id="KW-1185">Reference proteome</keyword>
<sequence length="67" mass="7849">MKKSEILKKIKGEILDRKEAKQITGGYEYGSYPNCPSGKMYPPHGSWINGQYLYYDTELHTWCKPNY</sequence>
<dbReference type="EMBL" id="FOAB01000006">
    <property type="protein sequence ID" value="SEL87387.1"/>
    <property type="molecule type" value="Genomic_DNA"/>
</dbReference>
<reference evidence="1 2" key="1">
    <citation type="submission" date="2016-10" db="EMBL/GenBank/DDBJ databases">
        <authorList>
            <person name="de Groot N.N."/>
        </authorList>
    </citation>
    <scope>NUCLEOTIDE SEQUENCE [LARGE SCALE GENOMIC DNA]</scope>
    <source>
        <strain evidence="1 2">DSM 25232</strain>
    </source>
</reference>
<dbReference type="Proteomes" id="UP000198521">
    <property type="component" value="Unassembled WGS sequence"/>
</dbReference>
<evidence type="ECO:0000313" key="2">
    <source>
        <dbReference type="Proteomes" id="UP000198521"/>
    </source>
</evidence>
<organism evidence="1 2">
    <name type="scientific">Aquimarina amphilecti</name>
    <dbReference type="NCBI Taxonomy" id="1038014"/>
    <lineage>
        <taxon>Bacteria</taxon>
        <taxon>Pseudomonadati</taxon>
        <taxon>Bacteroidota</taxon>
        <taxon>Flavobacteriia</taxon>
        <taxon>Flavobacteriales</taxon>
        <taxon>Flavobacteriaceae</taxon>
        <taxon>Aquimarina</taxon>
    </lineage>
</organism>